<evidence type="ECO:0000256" key="7">
    <source>
        <dbReference type="ARBA" id="ARBA00023163"/>
    </source>
</evidence>
<dbReference type="InterPro" id="IPR007066">
    <property type="entry name" value="RNA_pol_Rpb1_3"/>
</dbReference>
<evidence type="ECO:0000256" key="8">
    <source>
        <dbReference type="ARBA" id="ARBA00048552"/>
    </source>
</evidence>
<keyword evidence="4 12" id="KW-0934">Plastid</keyword>
<feature type="domain" description="RNA polymerase N-terminal" evidence="11">
    <location>
        <begin position="1023"/>
        <end position="1306"/>
    </location>
</feature>
<gene>
    <name evidence="9 12" type="primary">rpoC1</name>
</gene>
<dbReference type="Gene3D" id="4.10.860.120">
    <property type="entry name" value="RNA polymerase II, clamp domain"/>
    <property type="match status" value="1"/>
</dbReference>
<dbReference type="Gene3D" id="2.40.40.20">
    <property type="match status" value="1"/>
</dbReference>
<evidence type="ECO:0000256" key="3">
    <source>
        <dbReference type="ARBA" id="ARBA00022478"/>
    </source>
</evidence>
<evidence type="ECO:0000256" key="5">
    <source>
        <dbReference type="ARBA" id="ARBA00022679"/>
    </source>
</evidence>
<feature type="binding site" evidence="9">
    <location>
        <position position="1254"/>
    </location>
    <ligand>
        <name>Mg(2+)</name>
        <dbReference type="ChEBI" id="CHEBI:18420"/>
    </ligand>
</feature>
<keyword evidence="12" id="KW-0150">Chloroplast</keyword>
<evidence type="ECO:0000256" key="9">
    <source>
        <dbReference type="HAMAP-Rule" id="MF_01323"/>
    </source>
</evidence>
<keyword evidence="9" id="KW-0479">Metal-binding</keyword>
<dbReference type="PANTHER" id="PTHR19376">
    <property type="entry name" value="DNA-DIRECTED RNA POLYMERASE"/>
    <property type="match status" value="1"/>
</dbReference>
<feature type="binding site" evidence="9">
    <location>
        <position position="82"/>
    </location>
    <ligand>
        <name>Zn(2+)</name>
        <dbReference type="ChEBI" id="CHEBI:29105"/>
    </ligand>
</feature>
<comment type="cofactor">
    <cofactor evidence="9">
        <name>Mg(2+)</name>
        <dbReference type="ChEBI" id="CHEBI:18420"/>
    </cofactor>
    <text evidence="9">Binds 1 Mg(2+) ion per subunit.</text>
</comment>
<comment type="cofactor">
    <cofactor evidence="9">
        <name>Zn(2+)</name>
        <dbReference type="ChEBI" id="CHEBI:29105"/>
    </cofactor>
    <text evidence="9">Binds 1 Zn(2+) ion per subunit.</text>
</comment>
<feature type="binding site" evidence="9">
    <location>
        <position position="1256"/>
    </location>
    <ligand>
        <name>Mg(2+)</name>
        <dbReference type="ChEBI" id="CHEBI:18420"/>
    </ligand>
</feature>
<keyword evidence="5 9" id="KW-0808">Transferase</keyword>
<dbReference type="InterPro" id="IPR042102">
    <property type="entry name" value="RNA_pol_Rpb1_3_sf"/>
</dbReference>
<dbReference type="InterPro" id="IPR000722">
    <property type="entry name" value="RNA_pol_asu"/>
</dbReference>
<evidence type="ECO:0000256" key="1">
    <source>
        <dbReference type="ARBA" id="ARBA00004026"/>
    </source>
</evidence>
<dbReference type="Pfam" id="PF00623">
    <property type="entry name" value="RNA_pol_Rpb1_2"/>
    <property type="match status" value="1"/>
</dbReference>
<dbReference type="GO" id="GO:0003677">
    <property type="term" value="F:DNA binding"/>
    <property type="evidence" value="ECO:0007669"/>
    <property type="project" value="UniProtKB-UniRule"/>
</dbReference>
<proteinExistence type="inferred from homology"/>
<comment type="subunit">
    <text evidence="9">In plastids the minimal PEP RNA polymerase catalytic core is composed of four subunits: alpha, beta, beta', and beta''. When a (nuclear-encoded) sigma factor is associated with the core the holoenzyme is formed, which can initiate transcription.</text>
</comment>
<dbReference type="InterPro" id="IPR006592">
    <property type="entry name" value="RNA_pol_N"/>
</dbReference>
<feature type="binding site" evidence="9">
    <location>
        <position position="1252"/>
    </location>
    <ligand>
        <name>Mg(2+)</name>
        <dbReference type="ChEBI" id="CHEBI:18420"/>
    </ligand>
</feature>
<dbReference type="Gene3D" id="1.10.274.100">
    <property type="entry name" value="RNA polymerase Rpb1, domain 3"/>
    <property type="match status" value="1"/>
</dbReference>
<evidence type="ECO:0000256" key="2">
    <source>
        <dbReference type="ARBA" id="ARBA00007207"/>
    </source>
</evidence>
<dbReference type="InterPro" id="IPR007080">
    <property type="entry name" value="RNA_pol_Rpb1_1"/>
</dbReference>
<reference evidence="12" key="1">
    <citation type="journal article" date="2017" name="Sci. Rep.">
        <title>Divergent copies of the large inverted repeat in the chloroplast genomes of ulvophycean green algae.</title>
        <authorList>
            <person name="Turmel M."/>
            <person name="Otis C."/>
            <person name="Lemieux C."/>
        </authorList>
    </citation>
    <scope>NUCLEOTIDE SEQUENCE</scope>
</reference>
<dbReference type="SUPFAM" id="SSF64484">
    <property type="entry name" value="beta and beta-prime subunits of DNA dependent RNA-polymerase"/>
    <property type="match status" value="2"/>
</dbReference>
<dbReference type="Pfam" id="PF04983">
    <property type="entry name" value="RNA_pol_Rpb1_3"/>
    <property type="match status" value="1"/>
</dbReference>
<comment type="subcellular location">
    <subcellularLocation>
        <location evidence="9">Plastid</location>
        <location evidence="9">Chloroplast</location>
    </subcellularLocation>
</comment>
<organism evidence="12">
    <name type="scientific">Sykidion marinum</name>
    <name type="common">Green alga</name>
    <name type="synonym">Pseudoneochloris marina</name>
    <dbReference type="NCBI Taxonomy" id="44573"/>
    <lineage>
        <taxon>Eukaryota</taxon>
        <taxon>Viridiplantae</taxon>
        <taxon>Chlorophyta</taxon>
        <taxon>core chlorophytes</taxon>
        <taxon>Ulvophyceae</taxon>
        <taxon>Sykidiales</taxon>
        <taxon>Sykidiacaeae</taxon>
        <taxon>Sykidion</taxon>
    </lineage>
</organism>
<feature type="binding site" evidence="9">
    <location>
        <position position="94"/>
    </location>
    <ligand>
        <name>Zn(2+)</name>
        <dbReference type="ChEBI" id="CHEBI:29105"/>
    </ligand>
</feature>
<name>A0A1W6EGK7_SYKMA</name>
<keyword evidence="9" id="KW-0460">Magnesium</keyword>
<evidence type="ECO:0000256" key="6">
    <source>
        <dbReference type="ARBA" id="ARBA00022695"/>
    </source>
</evidence>
<accession>A0A1W6EGK7</accession>
<feature type="binding site" evidence="9">
    <location>
        <position position="97"/>
    </location>
    <ligand>
        <name>Zn(2+)</name>
        <dbReference type="ChEBI" id="CHEBI:29105"/>
    </ligand>
</feature>
<dbReference type="Pfam" id="PF04997">
    <property type="entry name" value="RNA_pol_Rpb1_1"/>
    <property type="match status" value="2"/>
</dbReference>
<feature type="binding site" evidence="9">
    <location>
        <position position="80"/>
    </location>
    <ligand>
        <name>Zn(2+)</name>
        <dbReference type="ChEBI" id="CHEBI:29105"/>
    </ligand>
</feature>
<dbReference type="RefSeq" id="YP_009367546.1">
    <property type="nucleotide sequence ID" value="NC_034710.1"/>
</dbReference>
<dbReference type="GO" id="GO:0006351">
    <property type="term" value="P:DNA-templated transcription"/>
    <property type="evidence" value="ECO:0007669"/>
    <property type="project" value="UniProtKB-UniRule"/>
</dbReference>
<evidence type="ECO:0000259" key="11">
    <source>
        <dbReference type="SMART" id="SM00663"/>
    </source>
</evidence>
<geneLocation type="chloroplast" evidence="12"/>
<dbReference type="PANTHER" id="PTHR19376:SF54">
    <property type="entry name" value="DNA-DIRECTED RNA POLYMERASE SUBUNIT BETA"/>
    <property type="match status" value="1"/>
</dbReference>
<dbReference type="SMART" id="SM00663">
    <property type="entry name" value="RPOLA_N"/>
    <property type="match status" value="1"/>
</dbReference>
<protein>
    <recommendedName>
        <fullName evidence="9">DNA-directed RNA polymerase subunit beta'</fullName>
        <ecNumber evidence="9">2.7.7.6</ecNumber>
    </recommendedName>
    <alternativeName>
        <fullName evidence="9">PEP</fullName>
    </alternativeName>
    <alternativeName>
        <fullName evidence="9">Plastid-encoded RNA polymerase subunit beta'</fullName>
        <shortName evidence="9">RNA polymerase subunit beta'</shortName>
    </alternativeName>
</protein>
<keyword evidence="3 9" id="KW-0240">DNA-directed RNA polymerase</keyword>
<dbReference type="InterPro" id="IPR044893">
    <property type="entry name" value="RNA_pol_Rpb1_clamp_domain"/>
</dbReference>
<comment type="similarity">
    <text evidence="2 9">Belongs to the RNA polymerase beta' chain family. RpoC1 subfamily.</text>
</comment>
<evidence type="ECO:0000256" key="10">
    <source>
        <dbReference type="RuleBase" id="RU004279"/>
    </source>
</evidence>
<dbReference type="GO" id="GO:0003899">
    <property type="term" value="F:DNA-directed RNA polymerase activity"/>
    <property type="evidence" value="ECO:0007669"/>
    <property type="project" value="UniProtKB-UniRule"/>
</dbReference>
<dbReference type="GO" id="GO:0000428">
    <property type="term" value="C:DNA-directed RNA polymerase complex"/>
    <property type="evidence" value="ECO:0007669"/>
    <property type="project" value="UniProtKB-KW"/>
</dbReference>
<keyword evidence="9" id="KW-0862">Zinc</keyword>
<evidence type="ECO:0000256" key="4">
    <source>
        <dbReference type="ARBA" id="ARBA00022640"/>
    </source>
</evidence>
<dbReference type="GO" id="GO:0000287">
    <property type="term" value="F:magnesium ion binding"/>
    <property type="evidence" value="ECO:0007669"/>
    <property type="project" value="UniProtKB-UniRule"/>
</dbReference>
<dbReference type="GO" id="GO:0008270">
    <property type="term" value="F:zinc ion binding"/>
    <property type="evidence" value="ECO:0007669"/>
    <property type="project" value="UniProtKB-UniRule"/>
</dbReference>
<sequence>MKSDLLINQHSEPELLKLQSIRISLASPKKIKQWAKRTLPNGDIVGQVTNAQTVNYKTLKPEKGGLFCERIFGPVKDFQCACGKQKTKTNSKVCSICGVEYISARSRRYKLGYIQLVSPVTHIWYLKGSTSYISLLLNIKKKNIEALTYCSQTLSANVKSYKHDLTFKNLFPLISLINYPPISKKPTQFGFDMNLKENLSDQSKKHNLNKNEFSDSKNDNLANPKINFIYEKNWLDFILTNQSTKSFQKNQLTSSTFVPILICTQVEKITANKELTCLNSKYFENAFIFANIAFLTTKNLNSGMVEMNSWTSRFGANQSKLFGSKSLIDFYKDNLTLDIKKATSSLIKEFDLLKEQPLIPTEELTTPNFDSKNNLDQSTKQRLSSLLPSANLYSNSNFSKLDLNSKQKTLLKNRLDLNSSNLTSLNASILKFQSELKSTFQLSQLNWFQIQNFVQNLDLLFLTSLNDQYQSSESIIFKINKNKFLLKNSEFQSNLKPKEFRESVNQKTQWISSLTAPPKFLIQKIKISEVKENQLEIEKSLNFQKLKALRRVSSPLPNLLLTVNFNIKGFVSHDFNLEKQISFNPATESFENDSSFYNENQKDVLENEFDTKLTGLFEPLKNPLGNRKFRCYLASKTEATIKKSFLTSQLKLENPLKEYQDLSTNDFQIQSNVASNIALKKKKLIHLFLTFSTKSTNPEKLINDFFGTYHYHTFYFLNFFVKTKKQNEFTVDSSTHFLKVHPFFNAFYSNDFLLNLKTENLLFKTINNQSKSGFTETKTLINIDQNYLKDESKKEKITNTLNSLVQIPFQTNKKINQNSTHLNQTDWIFEEQKQNTIKQKKVIYQMNEFDNLIETHLINKKPNLINNYYTIPQSFLWRQQIDWDNFLTYMTTIADENDQVIPFYTERSITFDLPLTGAVAVRNLLRRFNPPFGQKQSTINLLIPQIKGNILILNQQIQNLEDFFKFRAFFIKQKSDKSANQSQSIPVMNKAFIKLVTLRSLRAKAFRRLKMLRPFKTQQIRPEWMILSVLPVLPPDLRPILPLDSQQVAVSDLNKLYQTVLFRNERIKRFYRDYYSLNFSEEMRYAQRLVQEAVDALIENGKGDSTPMTASNQRPLKSLSDMVKGKKGRFRQNLLGKRVDYSGRSVIVVGPQLKLHECGLPKEMAIELFQPFLIRQLILKKITRNFISAKKLIKAKPSIIWGILREVMENRPILLNRAPTLHRLGIQAFKPKLVSGRAILLHPLVCPAFNADFDGDQMAVHVPLSYQACSEAWKLMWARNNLLSPATGEPIVVPSQDMVLGCYYLTTVDLIKNQSQLKALAAFVKTKKAQFEVEKTQNFSHSLNHSDVTFSKWLSVNQDLSDRKITYFSNIEQVLQLLAQQSVDLHTIIWLKWHCQFELNSRCEKPLETRIDQFGNIIQIYNEFQIHSNFKFRNKSFYIKTTPGRVLINQYIYDLIK</sequence>
<dbReference type="InterPro" id="IPR034678">
    <property type="entry name" value="RNApol_RpoC1"/>
</dbReference>
<comment type="function">
    <text evidence="1 9 10">DNA-dependent RNA polymerase catalyzes the transcription of DNA into RNA using the four ribonucleoside triphosphates as substrates.</text>
</comment>
<dbReference type="EMBL" id="KY407657">
    <property type="protein sequence ID" value="ARK14516.1"/>
    <property type="molecule type" value="Genomic_DNA"/>
</dbReference>
<evidence type="ECO:0000313" key="12">
    <source>
        <dbReference type="EMBL" id="ARK14516.1"/>
    </source>
</evidence>
<dbReference type="HAMAP" id="MF_01323">
    <property type="entry name" value="RNApol_bact_RpoC1"/>
    <property type="match status" value="1"/>
</dbReference>
<keyword evidence="6 9" id="KW-0548">Nucleotidyltransferase</keyword>
<dbReference type="Gene3D" id="1.10.40.90">
    <property type="match status" value="1"/>
</dbReference>
<dbReference type="GeneID" id="32884238"/>
<dbReference type="GO" id="GO:0009507">
    <property type="term" value="C:chloroplast"/>
    <property type="evidence" value="ECO:0007669"/>
    <property type="project" value="UniProtKB-SubCell"/>
</dbReference>
<dbReference type="EC" id="2.7.7.6" evidence="9"/>
<comment type="catalytic activity">
    <reaction evidence="8 9 10">
        <text>RNA(n) + a ribonucleoside 5'-triphosphate = RNA(n+1) + diphosphate</text>
        <dbReference type="Rhea" id="RHEA:21248"/>
        <dbReference type="Rhea" id="RHEA-COMP:14527"/>
        <dbReference type="Rhea" id="RHEA-COMP:17342"/>
        <dbReference type="ChEBI" id="CHEBI:33019"/>
        <dbReference type="ChEBI" id="CHEBI:61557"/>
        <dbReference type="ChEBI" id="CHEBI:140395"/>
        <dbReference type="EC" id="2.7.7.6"/>
    </reaction>
</comment>
<keyword evidence="7 9" id="KW-0804">Transcription</keyword>
<dbReference type="InterPro" id="IPR045867">
    <property type="entry name" value="DNA-dir_RpoC_beta_prime"/>
</dbReference>